<dbReference type="Proteomes" id="UP001193389">
    <property type="component" value="Chromosome"/>
</dbReference>
<keyword evidence="2" id="KW-1185">Reference proteome</keyword>
<dbReference type="AlphaFoldDB" id="A0A5K7S8S1"/>
<reference evidence="1" key="1">
    <citation type="journal article" date="2020" name="Int. J. Syst. Evol. Microbiol.">
        <title>Aquipluma nitroreducens gen. nov. sp. nov., a novel facultatively anaerobic bacterium isolated from a freshwater lake.</title>
        <authorList>
            <person name="Watanabe M."/>
            <person name="Kojima H."/>
            <person name="Fukui M."/>
        </authorList>
    </citation>
    <scope>NUCLEOTIDE SEQUENCE</scope>
    <source>
        <strain evidence="1">MeG22</strain>
    </source>
</reference>
<proteinExistence type="predicted"/>
<name>A0A5K7S8S1_9BACT</name>
<dbReference type="KEGG" id="anf:AQPE_2018"/>
<organism evidence="1 2">
    <name type="scientific">Aquipluma nitroreducens</name>
    <dbReference type="NCBI Taxonomy" id="2010828"/>
    <lineage>
        <taxon>Bacteria</taxon>
        <taxon>Pseudomonadati</taxon>
        <taxon>Bacteroidota</taxon>
        <taxon>Bacteroidia</taxon>
        <taxon>Marinilabiliales</taxon>
        <taxon>Prolixibacteraceae</taxon>
        <taxon>Aquipluma</taxon>
    </lineage>
</organism>
<gene>
    <name evidence="1" type="ORF">AQPE_2018</name>
</gene>
<sequence length="46" mass="5317">MDAFIIVGLRCIFQIIFETVYQREKTKPLKNGTNQELQVSCDSLIL</sequence>
<protein>
    <submittedName>
        <fullName evidence="1">Uncharacterized protein</fullName>
    </submittedName>
</protein>
<evidence type="ECO:0000313" key="2">
    <source>
        <dbReference type="Proteomes" id="UP001193389"/>
    </source>
</evidence>
<dbReference type="EMBL" id="AP018694">
    <property type="protein sequence ID" value="BBE17859.1"/>
    <property type="molecule type" value="Genomic_DNA"/>
</dbReference>
<evidence type="ECO:0000313" key="1">
    <source>
        <dbReference type="EMBL" id="BBE17859.1"/>
    </source>
</evidence>
<accession>A0A5K7S8S1</accession>